<accession>A0A2P2PVG9</accession>
<sequence length="25" mass="2937">MQIQLVSHFVCFDIRDPISCLKTEN</sequence>
<dbReference type="AlphaFoldDB" id="A0A2P2PVG9"/>
<dbReference type="EMBL" id="GGEC01078263">
    <property type="protein sequence ID" value="MBX58747.1"/>
    <property type="molecule type" value="Transcribed_RNA"/>
</dbReference>
<proteinExistence type="predicted"/>
<evidence type="ECO:0000313" key="1">
    <source>
        <dbReference type="EMBL" id="MBX58747.1"/>
    </source>
</evidence>
<reference evidence="1" key="1">
    <citation type="submission" date="2018-02" db="EMBL/GenBank/DDBJ databases">
        <title>Rhizophora mucronata_Transcriptome.</title>
        <authorList>
            <person name="Meera S.P."/>
            <person name="Sreeshan A."/>
            <person name="Augustine A."/>
        </authorList>
    </citation>
    <scope>NUCLEOTIDE SEQUENCE</scope>
    <source>
        <tissue evidence="1">Leaf</tissue>
    </source>
</reference>
<protein>
    <submittedName>
        <fullName evidence="1">Uncharacterized protein</fullName>
    </submittedName>
</protein>
<organism evidence="1">
    <name type="scientific">Rhizophora mucronata</name>
    <name type="common">Asiatic mangrove</name>
    <dbReference type="NCBI Taxonomy" id="61149"/>
    <lineage>
        <taxon>Eukaryota</taxon>
        <taxon>Viridiplantae</taxon>
        <taxon>Streptophyta</taxon>
        <taxon>Embryophyta</taxon>
        <taxon>Tracheophyta</taxon>
        <taxon>Spermatophyta</taxon>
        <taxon>Magnoliopsida</taxon>
        <taxon>eudicotyledons</taxon>
        <taxon>Gunneridae</taxon>
        <taxon>Pentapetalae</taxon>
        <taxon>rosids</taxon>
        <taxon>fabids</taxon>
        <taxon>Malpighiales</taxon>
        <taxon>Rhizophoraceae</taxon>
        <taxon>Rhizophora</taxon>
    </lineage>
</organism>
<name>A0A2P2PVG9_RHIMU</name>